<dbReference type="Pfam" id="PF00225">
    <property type="entry name" value="Kinesin"/>
    <property type="match status" value="1"/>
</dbReference>
<dbReference type="GO" id="GO:0008017">
    <property type="term" value="F:microtubule binding"/>
    <property type="evidence" value="ECO:0007669"/>
    <property type="project" value="InterPro"/>
</dbReference>
<dbReference type="HOGENOM" id="CLU_001485_12_4_1"/>
<comment type="similarity">
    <text evidence="3 4">Belongs to the TRAFAC class myosin-kinesin ATPase superfamily. Kinesin family.</text>
</comment>
<dbReference type="SMART" id="SM00129">
    <property type="entry name" value="KISc"/>
    <property type="match status" value="1"/>
</dbReference>
<evidence type="ECO:0000256" key="5">
    <source>
        <dbReference type="SAM" id="Coils"/>
    </source>
</evidence>
<evidence type="ECO:0000256" key="1">
    <source>
        <dbReference type="ARBA" id="ARBA00022741"/>
    </source>
</evidence>
<dbReference type="OMA" id="ARNRIEM"/>
<organism evidence="7 8">
    <name type="scientific">Vavraia culicis (isolate floridensis)</name>
    <name type="common">Microsporidian parasite</name>
    <dbReference type="NCBI Taxonomy" id="948595"/>
    <lineage>
        <taxon>Eukaryota</taxon>
        <taxon>Fungi</taxon>
        <taxon>Fungi incertae sedis</taxon>
        <taxon>Microsporidia</taxon>
        <taxon>Pleistophoridae</taxon>
        <taxon>Vavraia</taxon>
    </lineage>
</organism>
<dbReference type="GO" id="GO:0007018">
    <property type="term" value="P:microtubule-based movement"/>
    <property type="evidence" value="ECO:0007669"/>
    <property type="project" value="InterPro"/>
</dbReference>
<evidence type="ECO:0000313" key="8">
    <source>
        <dbReference type="Proteomes" id="UP000011081"/>
    </source>
</evidence>
<dbReference type="OrthoDB" id="3176171at2759"/>
<dbReference type="VEuPathDB" id="MicrosporidiaDB:VCUG_00490"/>
<dbReference type="GeneID" id="19878377"/>
<gene>
    <name evidence="7" type="ORF">VCUG_00490</name>
</gene>
<feature type="coiled-coil region" evidence="5">
    <location>
        <begin position="45"/>
        <end position="109"/>
    </location>
</feature>
<keyword evidence="4" id="KW-0493">Microtubule</keyword>
<feature type="coiled-coil region" evidence="5">
    <location>
        <begin position="160"/>
        <end position="194"/>
    </location>
</feature>
<evidence type="ECO:0000259" key="6">
    <source>
        <dbReference type="PROSITE" id="PS50067"/>
    </source>
</evidence>
<proteinExistence type="inferred from homology"/>
<name>L2GXI0_VAVCU</name>
<dbReference type="AlphaFoldDB" id="L2GXI0"/>
<keyword evidence="5" id="KW-0175">Coiled coil</keyword>
<keyword evidence="2 3" id="KW-0067">ATP-binding</keyword>
<dbReference type="Gene3D" id="3.40.850.10">
    <property type="entry name" value="Kinesin motor domain"/>
    <property type="match status" value="1"/>
</dbReference>
<accession>L2GXI0</accession>
<dbReference type="InterPro" id="IPR027417">
    <property type="entry name" value="P-loop_NTPase"/>
</dbReference>
<dbReference type="PROSITE" id="PS00411">
    <property type="entry name" value="KINESIN_MOTOR_1"/>
    <property type="match status" value="1"/>
</dbReference>
<dbReference type="PANTHER" id="PTHR47972">
    <property type="entry name" value="KINESIN-LIKE PROTEIN KLP-3"/>
    <property type="match status" value="1"/>
</dbReference>
<dbReference type="InterPro" id="IPR027640">
    <property type="entry name" value="Kinesin-like_fam"/>
</dbReference>
<dbReference type="InterPro" id="IPR001752">
    <property type="entry name" value="Kinesin_motor_dom"/>
</dbReference>
<dbReference type="SUPFAM" id="SSF52540">
    <property type="entry name" value="P-loop containing nucleoside triphosphate hydrolases"/>
    <property type="match status" value="1"/>
</dbReference>
<keyword evidence="8" id="KW-1185">Reference proteome</keyword>
<dbReference type="GO" id="GO:0005874">
    <property type="term" value="C:microtubule"/>
    <property type="evidence" value="ECO:0007669"/>
    <property type="project" value="UniProtKB-KW"/>
</dbReference>
<dbReference type="EMBL" id="GL877408">
    <property type="protein sequence ID" value="ELA48067.1"/>
    <property type="molecule type" value="Genomic_DNA"/>
</dbReference>
<dbReference type="PROSITE" id="PS50067">
    <property type="entry name" value="KINESIN_MOTOR_2"/>
    <property type="match status" value="1"/>
</dbReference>
<dbReference type="InterPro" id="IPR036961">
    <property type="entry name" value="Kinesin_motor_dom_sf"/>
</dbReference>
<dbReference type="GO" id="GO:0005524">
    <property type="term" value="F:ATP binding"/>
    <property type="evidence" value="ECO:0007669"/>
    <property type="project" value="UniProtKB-UniRule"/>
</dbReference>
<dbReference type="InParanoid" id="L2GXI0"/>
<reference evidence="8" key="1">
    <citation type="submission" date="2011-03" db="EMBL/GenBank/DDBJ databases">
        <title>The genome sequence of Vavraia culicis strain floridensis.</title>
        <authorList>
            <consortium name="The Broad Institute Genome Sequencing Platform"/>
            <person name="Cuomo C."/>
            <person name="Becnel J."/>
            <person name="Sanscrainte N."/>
            <person name="Young S.K."/>
            <person name="Zeng Q."/>
            <person name="Gargeya S."/>
            <person name="Fitzgerald M."/>
            <person name="Haas B."/>
            <person name="Abouelleil A."/>
            <person name="Alvarado L."/>
            <person name="Arachchi H.M."/>
            <person name="Berlin A."/>
            <person name="Chapman S.B."/>
            <person name="Gearin G."/>
            <person name="Goldberg J."/>
            <person name="Griggs A."/>
            <person name="Gujja S."/>
            <person name="Hansen M."/>
            <person name="Heiman D."/>
            <person name="Howarth C."/>
            <person name="Larimer J."/>
            <person name="Lui A."/>
            <person name="MacDonald P.J.P."/>
            <person name="McCowen C."/>
            <person name="Montmayeur A."/>
            <person name="Murphy C."/>
            <person name="Neiman D."/>
            <person name="Pearson M."/>
            <person name="Priest M."/>
            <person name="Roberts A."/>
            <person name="Saif S."/>
            <person name="Shea T."/>
            <person name="Sisk P."/>
            <person name="Stolte C."/>
            <person name="Sykes S."/>
            <person name="Wortman J."/>
            <person name="Nusbaum C."/>
            <person name="Birren B."/>
        </authorList>
    </citation>
    <scope>NUCLEOTIDE SEQUENCE [LARGE SCALE GENOMIC DNA]</scope>
    <source>
        <strain evidence="8">floridensis</strain>
    </source>
</reference>
<protein>
    <recommendedName>
        <fullName evidence="4">Kinesin-like protein</fullName>
    </recommendedName>
</protein>
<dbReference type="Proteomes" id="UP000011081">
    <property type="component" value="Unassembled WGS sequence"/>
</dbReference>
<dbReference type="FunCoup" id="L2GXI0">
    <property type="interactions" value="50"/>
</dbReference>
<dbReference type="GO" id="GO:0003777">
    <property type="term" value="F:microtubule motor activity"/>
    <property type="evidence" value="ECO:0007669"/>
    <property type="project" value="InterPro"/>
</dbReference>
<dbReference type="InterPro" id="IPR019821">
    <property type="entry name" value="Kinesin_motor_CS"/>
</dbReference>
<evidence type="ECO:0000313" key="7">
    <source>
        <dbReference type="EMBL" id="ELA48067.1"/>
    </source>
</evidence>
<sequence length="529" mass="61158">MKNFNLESMRHLTEIENIFIELKKNRVSRKTQEQRQIEYRDSTEIELLTLRIKELENEVLRYKKHVKKMSRMEQESEVARIVSEKDAVIEGLKKELTEMNRTIVDLKDKGEKMRHEYNSKIEECRKDRSTLINNHMDEITMLQAAHDAAKNGLLGEIVVLKQERMAVDDEKKAMEQTIQELEIKVEEKKALQKMVSEFKHVENRYRSKILDLQNSIQVYVRLKPKKNAFDEITDCVKYTMSGNSLISECENRKNVFEFDRILLPDCGQENVYDEICSVVHGFLQGYNVCIFAYGQTGSGKTYTMLGDDNSLGLIPRTVNSVYDELTGKDFTLKLRITEIYNEKVRDLISNDNLTSNGLETTSVLVHSKEEIMDYIERSTKYRVTEATDCNSSSSRSHSIYSLQLKVKGKGETIESTLNFVDLAGSERIKESHVEGRRLKETQNINKSLLNLKIVFNSIINKDKHVPYRDSKLTYFLKGSLENKSKVLMLLNISIDEKDYNETLCSLRFGQVVSTVCTGKGAKQLVKEIE</sequence>
<dbReference type="RefSeq" id="XP_008073511.1">
    <property type="nucleotide sequence ID" value="XM_008075320.1"/>
</dbReference>
<evidence type="ECO:0000256" key="3">
    <source>
        <dbReference type="PROSITE-ProRule" id="PRU00283"/>
    </source>
</evidence>
<feature type="domain" description="Kinesin motor" evidence="6">
    <location>
        <begin position="215"/>
        <end position="515"/>
    </location>
</feature>
<keyword evidence="1 3" id="KW-0547">Nucleotide-binding</keyword>
<evidence type="ECO:0000256" key="2">
    <source>
        <dbReference type="ARBA" id="ARBA00022840"/>
    </source>
</evidence>
<dbReference type="STRING" id="948595.L2GXI0"/>
<evidence type="ECO:0000256" key="4">
    <source>
        <dbReference type="RuleBase" id="RU000394"/>
    </source>
</evidence>
<keyword evidence="3 4" id="KW-0505">Motor protein</keyword>
<dbReference type="PRINTS" id="PR00380">
    <property type="entry name" value="KINESINHEAVY"/>
</dbReference>
<feature type="binding site" evidence="3">
    <location>
        <begin position="294"/>
        <end position="301"/>
    </location>
    <ligand>
        <name>ATP</name>
        <dbReference type="ChEBI" id="CHEBI:30616"/>
    </ligand>
</feature>